<keyword evidence="2" id="KW-1185">Reference proteome</keyword>
<dbReference type="EMBL" id="CAJJDN010000104">
    <property type="protein sequence ID" value="CAD8113761.1"/>
    <property type="molecule type" value="Genomic_DNA"/>
</dbReference>
<dbReference type="PANTHER" id="PTHR12233">
    <property type="entry name" value="VACUOLAR PROTEIN SORTING 26 RELATED"/>
    <property type="match status" value="1"/>
</dbReference>
<reference evidence="1" key="1">
    <citation type="submission" date="2021-01" db="EMBL/GenBank/DDBJ databases">
        <authorList>
            <consortium name="Genoscope - CEA"/>
            <person name="William W."/>
        </authorList>
    </citation>
    <scope>NUCLEOTIDE SEQUENCE</scope>
</reference>
<dbReference type="Proteomes" id="UP000692954">
    <property type="component" value="Unassembled WGS sequence"/>
</dbReference>
<evidence type="ECO:0000313" key="2">
    <source>
        <dbReference type="Proteomes" id="UP000692954"/>
    </source>
</evidence>
<accession>A0A8S1QFE7</accession>
<evidence type="ECO:0000313" key="1">
    <source>
        <dbReference type="EMBL" id="CAD8113761.1"/>
    </source>
</evidence>
<protein>
    <submittedName>
        <fullName evidence="1">Uncharacterized protein</fullName>
    </submittedName>
</protein>
<dbReference type="InterPro" id="IPR028934">
    <property type="entry name" value="Vps26-related"/>
</dbReference>
<gene>
    <name evidence="1" type="ORF">PSON_ATCC_30995.1.T1040070</name>
</gene>
<dbReference type="OrthoDB" id="10263384at2759"/>
<organism evidence="1 2">
    <name type="scientific">Paramecium sonneborni</name>
    <dbReference type="NCBI Taxonomy" id="65129"/>
    <lineage>
        <taxon>Eukaryota</taxon>
        <taxon>Sar</taxon>
        <taxon>Alveolata</taxon>
        <taxon>Ciliophora</taxon>
        <taxon>Intramacronucleata</taxon>
        <taxon>Oligohymenophorea</taxon>
        <taxon>Peniculida</taxon>
        <taxon>Parameciidae</taxon>
        <taxon>Paramecium</taxon>
    </lineage>
</organism>
<comment type="caution">
    <text evidence="1">The sequence shown here is derived from an EMBL/GenBank/DDBJ whole genome shotgun (WGS) entry which is preliminary data.</text>
</comment>
<sequence>MSAQYIVAIKFDKANNTYRLNDFISGQVTINFTDPNQKRLEIQSLKWRSEGAISYQNKESHKELQKIMQNQGPQLLHLNQGEFTQEKYILQEKNTFQFKYQLTPYADSRILETYVGVYIAIAYEIQVDLTLSNGTLIQNKTPFYVQCVGIDRMGQQINFRELQQKADQFLITPDRLMGSQNIQNKQGAKFKIHGIIDSKICQFQEGFNGNINVEECESEIRTIDLQMIRVEKLENKQGKVLEATEIQLIQIVDGNITRGIQVPFNMIFPKFFSCSNLQFKDYSVDFEVNLVVIMYDGFKITLNFPIQIIRK</sequence>
<dbReference type="Pfam" id="PF03643">
    <property type="entry name" value="Vps26"/>
    <property type="match status" value="1"/>
</dbReference>
<proteinExistence type="predicted"/>
<dbReference type="AlphaFoldDB" id="A0A8S1QFE7"/>
<dbReference type="GO" id="GO:0006886">
    <property type="term" value="P:intracellular protein transport"/>
    <property type="evidence" value="ECO:0007669"/>
    <property type="project" value="InterPro"/>
</dbReference>
<name>A0A8S1QFE7_9CILI</name>
<dbReference type="FunFam" id="2.60.40.640:FF:000024">
    <property type="entry name" value="Down syndrome critical region protein 3"/>
    <property type="match status" value="1"/>
</dbReference>